<keyword evidence="6 7" id="KW-0472">Membrane</keyword>
<keyword evidence="7" id="KW-0067">ATP-binding</keyword>
<dbReference type="InterPro" id="IPR023299">
    <property type="entry name" value="ATPase_P-typ_cyto_dom_N"/>
</dbReference>
<dbReference type="SFLD" id="SFLDG00002">
    <property type="entry name" value="C1.7:_P-type_atpase_like"/>
    <property type="match status" value="1"/>
</dbReference>
<dbReference type="NCBIfam" id="TIGR01494">
    <property type="entry name" value="ATPase_P-type"/>
    <property type="match status" value="1"/>
</dbReference>
<evidence type="ECO:0000256" key="2">
    <source>
        <dbReference type="ARBA" id="ARBA00022692"/>
    </source>
</evidence>
<dbReference type="Pfam" id="PF00702">
    <property type="entry name" value="Hydrolase"/>
    <property type="match status" value="1"/>
</dbReference>
<dbReference type="InterPro" id="IPR018303">
    <property type="entry name" value="ATPase_P-typ_P_site"/>
</dbReference>
<evidence type="ECO:0000256" key="3">
    <source>
        <dbReference type="ARBA" id="ARBA00022723"/>
    </source>
</evidence>
<feature type="transmembrane region" description="Helical" evidence="7">
    <location>
        <begin position="303"/>
        <end position="326"/>
    </location>
</feature>
<sequence length="868" mass="92477">MSLFPSSKDGSSDGDVSHISTTSPCAGGDCCSEQQRQDEGTCHTGIIEKPLDSHHVTGHESNRPIRAAHRSGTLRKYVLDDVEEGSAYTEHVILKFQGSNCPGCTSKISKAFESLPAVHNLQMNTILLQAEFDLDLAKSSVRDVIDSVKSASGRACQRTGDGWQELDVVVSGICGAFGADAMLPVGVKDVTQVNRHTFSIKYDAEIIGARQLLKALNTDLDGPVSLALPKSHDEVPTEIRATAFTTALSWIFTIPILVLAWAPLPKHVIAYGAVCLALATVVQVVVAGPFYPRALRSLIVNRVVDLDLLVVLSTSITYGFSVASFICEVKGTRLVSGIYFETSALLITFIMMGRLMSDFACHRAFRIGSIKSLQTRSALLVDISDSSIDKELDVDVRLLQLGDTFRVKPSCPVATDAGSSVIAGSVNLGDAVLVRVTRLPGSNTIDEIAGMVEEVTHSKTKAQHTADEVARWIVPASATLAMLTLVVWFAVGITIQEESAGSAILKAIPYAISVLVVCCPCAVAFAVPMVLVIASGVGAKHGVVFRSAEVMRAARGVTHVVFDKTGTLTQGCLSVVSDEYCSETQNLGAAIVVALTNQSDHPVSLAVSKHLKAAGVEPATVTHVTPVVGKGIEGTYDGRIVRIGNARWLGVEDQLPVRSLLSQNLTVLCATQGDRLVAVFGLEATLREEASTVVASLVERGIAVSIISGDEIGAVQKVALKLGISHEVIRAKCTPREKQQYVKELMQADNNTVLFCGDGVNDAAALSQASVGVHMKSGPGTAWIAGDAVLIRPSLLGILVLIDLSRDSCRQMVFNFTWAAVYNVVAILFAAGAFIHIRLSPQYAGLGEAVSVLPVILVPLQLRWRKYL</sequence>
<feature type="transmembrane region" description="Helical" evidence="7">
    <location>
        <begin position="507"/>
        <end position="537"/>
    </location>
</feature>
<comment type="subcellular location">
    <subcellularLocation>
        <location evidence="1 7">Membrane</location>
    </subcellularLocation>
</comment>
<dbReference type="RefSeq" id="XP_037159065.1">
    <property type="nucleotide sequence ID" value="XM_037314085.1"/>
</dbReference>
<feature type="transmembrane region" description="Helical" evidence="7">
    <location>
        <begin position="268"/>
        <end position="291"/>
    </location>
</feature>
<dbReference type="SUPFAM" id="SSF56784">
    <property type="entry name" value="HAD-like"/>
    <property type="match status" value="1"/>
</dbReference>
<dbReference type="GO" id="GO:0046872">
    <property type="term" value="F:metal ion binding"/>
    <property type="evidence" value="ECO:0007669"/>
    <property type="project" value="UniProtKB-KW"/>
</dbReference>
<evidence type="ECO:0000256" key="1">
    <source>
        <dbReference type="ARBA" id="ARBA00004370"/>
    </source>
</evidence>
<dbReference type="AlphaFoldDB" id="A0A8H6CQD7"/>
<dbReference type="InterPro" id="IPR036412">
    <property type="entry name" value="HAD-like_sf"/>
</dbReference>
<dbReference type="InterPro" id="IPR027256">
    <property type="entry name" value="P-typ_ATPase_IB"/>
</dbReference>
<keyword evidence="7" id="KW-0547">Nucleotide-binding</keyword>
<dbReference type="InterPro" id="IPR023298">
    <property type="entry name" value="ATPase_P-typ_TM_dom_sf"/>
</dbReference>
<dbReference type="GO" id="GO:0019829">
    <property type="term" value="F:ATPase-coupled monoatomic cation transmembrane transporter activity"/>
    <property type="evidence" value="ECO:0007669"/>
    <property type="project" value="InterPro"/>
</dbReference>
<feature type="transmembrane region" description="Helical" evidence="7">
    <location>
        <begin position="816"/>
        <end position="837"/>
    </location>
</feature>
<evidence type="ECO:0000259" key="9">
    <source>
        <dbReference type="Pfam" id="PF24534"/>
    </source>
</evidence>
<dbReference type="PROSITE" id="PS00154">
    <property type="entry name" value="ATPASE_E1_E2"/>
    <property type="match status" value="1"/>
</dbReference>
<keyword evidence="4" id="KW-1278">Translocase</keyword>
<dbReference type="GeneID" id="59293849"/>
<comment type="caution">
    <text evidence="10">The sequence shown here is derived from an EMBL/GenBank/DDBJ whole genome shotgun (WGS) entry which is preliminary data.</text>
</comment>
<reference evidence="10 11" key="1">
    <citation type="journal article" date="2020" name="Genomics">
        <title>Complete, high-quality genomes from long-read metagenomic sequencing of two wolf lichen thalli reveals enigmatic genome architecture.</title>
        <authorList>
            <person name="McKenzie S.K."/>
            <person name="Walston R.F."/>
            <person name="Allen J.L."/>
        </authorList>
    </citation>
    <scope>NUCLEOTIDE SEQUENCE [LARGE SCALE GENOMIC DNA]</scope>
    <source>
        <strain evidence="10">WasteWater2</strain>
    </source>
</reference>
<dbReference type="SFLD" id="SFLDF00027">
    <property type="entry name" value="p-type_atpase"/>
    <property type="match status" value="1"/>
</dbReference>
<dbReference type="Gene3D" id="3.40.1110.10">
    <property type="entry name" value="Calcium-transporting ATPase, cytoplasmic domain N"/>
    <property type="match status" value="1"/>
</dbReference>
<dbReference type="SUPFAM" id="SSF55008">
    <property type="entry name" value="HMA, heavy metal-associated domain"/>
    <property type="match status" value="1"/>
</dbReference>
<dbReference type="NCBIfam" id="TIGR01525">
    <property type="entry name" value="ATPase-IB_hvy"/>
    <property type="match status" value="1"/>
</dbReference>
<feature type="transmembrane region" description="Helical" evidence="7">
    <location>
        <begin position="241"/>
        <end position="262"/>
    </location>
</feature>
<dbReference type="InterPro" id="IPR056236">
    <property type="entry name" value="HMA_PCA1"/>
</dbReference>
<proteinExistence type="inferred from homology"/>
<organism evidence="10 11">
    <name type="scientific">Letharia columbiana</name>
    <dbReference type="NCBI Taxonomy" id="112416"/>
    <lineage>
        <taxon>Eukaryota</taxon>
        <taxon>Fungi</taxon>
        <taxon>Dikarya</taxon>
        <taxon>Ascomycota</taxon>
        <taxon>Pezizomycotina</taxon>
        <taxon>Lecanoromycetes</taxon>
        <taxon>OSLEUM clade</taxon>
        <taxon>Lecanoromycetidae</taxon>
        <taxon>Lecanorales</taxon>
        <taxon>Lecanorineae</taxon>
        <taxon>Parmeliaceae</taxon>
        <taxon>Letharia</taxon>
    </lineage>
</organism>
<accession>A0A8H6CQD7</accession>
<dbReference type="PROSITE" id="PS01229">
    <property type="entry name" value="COF_2"/>
    <property type="match status" value="1"/>
</dbReference>
<evidence type="ECO:0000313" key="10">
    <source>
        <dbReference type="EMBL" id="KAF6227574.1"/>
    </source>
</evidence>
<feature type="transmembrane region" description="Helical" evidence="7">
    <location>
        <begin position="843"/>
        <end position="862"/>
    </location>
</feature>
<evidence type="ECO:0000313" key="11">
    <source>
        <dbReference type="Proteomes" id="UP000578531"/>
    </source>
</evidence>
<feature type="domain" description="PCA1 HMA heavy metal-associated" evidence="9">
    <location>
        <begin position="161"/>
        <end position="229"/>
    </location>
</feature>
<evidence type="ECO:0000256" key="8">
    <source>
        <dbReference type="SAM" id="MobiDB-lite"/>
    </source>
</evidence>
<dbReference type="PRINTS" id="PR00119">
    <property type="entry name" value="CATATPASE"/>
</dbReference>
<dbReference type="SUPFAM" id="SSF81665">
    <property type="entry name" value="Calcium ATPase, transmembrane domain M"/>
    <property type="match status" value="1"/>
</dbReference>
<comment type="similarity">
    <text evidence="7">Belongs to the cation transport ATPase (P-type) (TC 3.A.3) family. Type IB subfamily.</text>
</comment>
<dbReference type="Gene3D" id="3.30.70.100">
    <property type="match status" value="1"/>
</dbReference>
<dbReference type="GO" id="GO:0016020">
    <property type="term" value="C:membrane"/>
    <property type="evidence" value="ECO:0007669"/>
    <property type="project" value="UniProtKB-SubCell"/>
</dbReference>
<protein>
    <recommendedName>
        <fullName evidence="9">PCA1 HMA heavy metal-associated domain-containing protein</fullName>
    </recommendedName>
</protein>
<dbReference type="InterPro" id="IPR036163">
    <property type="entry name" value="HMA_dom_sf"/>
</dbReference>
<gene>
    <name evidence="10" type="ORF">HO173_012213</name>
</gene>
<dbReference type="OrthoDB" id="432719at2759"/>
<name>A0A8H6CQD7_9LECA</name>
<dbReference type="GO" id="GO:0016887">
    <property type="term" value="F:ATP hydrolysis activity"/>
    <property type="evidence" value="ECO:0007669"/>
    <property type="project" value="InterPro"/>
</dbReference>
<dbReference type="Gene3D" id="3.40.50.1000">
    <property type="entry name" value="HAD superfamily/HAD-like"/>
    <property type="match status" value="1"/>
</dbReference>
<evidence type="ECO:0000256" key="5">
    <source>
        <dbReference type="ARBA" id="ARBA00022989"/>
    </source>
</evidence>
<feature type="transmembrane region" description="Helical" evidence="7">
    <location>
        <begin position="338"/>
        <end position="356"/>
    </location>
</feature>
<dbReference type="Pfam" id="PF24534">
    <property type="entry name" value="HMA_PCA1"/>
    <property type="match status" value="1"/>
</dbReference>
<keyword evidence="3 7" id="KW-0479">Metal-binding</keyword>
<dbReference type="InterPro" id="IPR023214">
    <property type="entry name" value="HAD_sf"/>
</dbReference>
<dbReference type="InterPro" id="IPR044492">
    <property type="entry name" value="P_typ_ATPase_HD_dom"/>
</dbReference>
<keyword evidence="11" id="KW-1185">Reference proteome</keyword>
<dbReference type="EMBL" id="JACCJC010000085">
    <property type="protein sequence ID" value="KAF6227574.1"/>
    <property type="molecule type" value="Genomic_DNA"/>
</dbReference>
<dbReference type="InterPro" id="IPR001757">
    <property type="entry name" value="P_typ_ATPase"/>
</dbReference>
<keyword evidence="5 7" id="KW-1133">Transmembrane helix</keyword>
<keyword evidence="2 7" id="KW-0812">Transmembrane</keyword>
<feature type="transmembrane region" description="Helical" evidence="7">
    <location>
        <begin position="469"/>
        <end position="495"/>
    </location>
</feature>
<dbReference type="PANTHER" id="PTHR46594">
    <property type="entry name" value="P-TYPE CATION-TRANSPORTING ATPASE"/>
    <property type="match status" value="1"/>
</dbReference>
<evidence type="ECO:0000256" key="6">
    <source>
        <dbReference type="ARBA" id="ARBA00023136"/>
    </source>
</evidence>
<dbReference type="Proteomes" id="UP000578531">
    <property type="component" value="Unassembled WGS sequence"/>
</dbReference>
<feature type="region of interest" description="Disordered" evidence="8">
    <location>
        <begin position="1"/>
        <end position="30"/>
    </location>
</feature>
<evidence type="ECO:0000256" key="7">
    <source>
        <dbReference type="RuleBase" id="RU362081"/>
    </source>
</evidence>
<dbReference type="SFLD" id="SFLDS00003">
    <property type="entry name" value="Haloacid_Dehalogenase"/>
    <property type="match status" value="1"/>
</dbReference>
<dbReference type="PANTHER" id="PTHR46594:SF4">
    <property type="entry name" value="P-TYPE CATION-TRANSPORTING ATPASE"/>
    <property type="match status" value="1"/>
</dbReference>
<dbReference type="GO" id="GO:0005524">
    <property type="term" value="F:ATP binding"/>
    <property type="evidence" value="ECO:0007669"/>
    <property type="project" value="UniProtKB-UniRule"/>
</dbReference>
<evidence type="ECO:0000256" key="4">
    <source>
        <dbReference type="ARBA" id="ARBA00022967"/>
    </source>
</evidence>